<dbReference type="EMBL" id="UOFJ01000518">
    <property type="protein sequence ID" value="VAW70387.1"/>
    <property type="molecule type" value="Genomic_DNA"/>
</dbReference>
<evidence type="ECO:0000256" key="3">
    <source>
        <dbReference type="ARBA" id="ARBA00022989"/>
    </source>
</evidence>
<dbReference type="AlphaFoldDB" id="A0A3B0Y4A0"/>
<accession>A0A3B0Y4A0</accession>
<keyword evidence="4 5" id="KW-0472">Membrane</keyword>
<feature type="transmembrane region" description="Helical" evidence="5">
    <location>
        <begin position="180"/>
        <end position="199"/>
    </location>
</feature>
<gene>
    <name evidence="7" type="ORF">MNBD_GAMMA10-3124</name>
</gene>
<feature type="transmembrane region" description="Helical" evidence="5">
    <location>
        <begin position="254"/>
        <end position="271"/>
    </location>
</feature>
<dbReference type="InterPro" id="IPR007016">
    <property type="entry name" value="O-antigen_ligase-rel_domated"/>
</dbReference>
<feature type="transmembrane region" description="Helical" evidence="5">
    <location>
        <begin position="118"/>
        <end position="135"/>
    </location>
</feature>
<evidence type="ECO:0000256" key="5">
    <source>
        <dbReference type="SAM" id="Phobius"/>
    </source>
</evidence>
<sequence length="455" mass="50706">MYGGGVKECFESSNSRPGSSISIQLHNLSSFLRGKGSGYSTVFISLALIIYPATVLLVHKVNGLIFALFTLSGLFLLVKYRHKSTRTTRDEALFYFSVSLFFLSTLIITLNAGFVYKVLGKYIHLLLVIPVYIYLRHTGVRLIFLWYGLVMGSIMSAGIAVYDVHILFLGRAKGLTHPILFGNMALVMGCMSVAGYGWFKRRGKIQALLPVIALLSGIFASVLSGSRGGWVAVPFLIAAFFWYIQPHFSLKSKFIITAMVFVISCALYLVPQTKVGFHIDRTVDSIQQYSDSEITSNKRATSVGTRFEMWQAAWKMYLDNPVLGVGWGHYEETAQQQVDQGLRNKVAALHDHPHSQYFSALANGGTVGFIALMILYLIPVWLFVKSIKQGKTPDIRRLALAGLVLIIAFMAFGLSEPMLFRSRSVNFFAFYLAIFMAAISTEQSKQDSHPMCQEP</sequence>
<evidence type="ECO:0000256" key="4">
    <source>
        <dbReference type="ARBA" id="ARBA00023136"/>
    </source>
</evidence>
<comment type="subcellular location">
    <subcellularLocation>
        <location evidence="1">Membrane</location>
        <topology evidence="1">Multi-pass membrane protein</topology>
    </subcellularLocation>
</comment>
<feature type="transmembrane region" description="Helical" evidence="5">
    <location>
        <begin position="395"/>
        <end position="414"/>
    </location>
</feature>
<name>A0A3B0Y4A0_9ZZZZ</name>
<dbReference type="InterPro" id="IPR051533">
    <property type="entry name" value="WaaL-like"/>
</dbReference>
<keyword evidence="3 5" id="KW-1133">Transmembrane helix</keyword>
<dbReference type="PANTHER" id="PTHR37422:SF13">
    <property type="entry name" value="LIPOPOLYSACCHARIDE BIOSYNTHESIS PROTEIN PA4999-RELATED"/>
    <property type="match status" value="1"/>
</dbReference>
<keyword evidence="2 5" id="KW-0812">Transmembrane</keyword>
<feature type="transmembrane region" description="Helical" evidence="5">
    <location>
        <begin position="142"/>
        <end position="168"/>
    </location>
</feature>
<dbReference type="GO" id="GO:0016020">
    <property type="term" value="C:membrane"/>
    <property type="evidence" value="ECO:0007669"/>
    <property type="project" value="UniProtKB-SubCell"/>
</dbReference>
<organism evidence="7">
    <name type="scientific">hydrothermal vent metagenome</name>
    <dbReference type="NCBI Taxonomy" id="652676"/>
    <lineage>
        <taxon>unclassified sequences</taxon>
        <taxon>metagenomes</taxon>
        <taxon>ecological metagenomes</taxon>
    </lineage>
</organism>
<dbReference type="PANTHER" id="PTHR37422">
    <property type="entry name" value="TEICHURONIC ACID BIOSYNTHESIS PROTEIN TUAE"/>
    <property type="match status" value="1"/>
</dbReference>
<reference evidence="7" key="1">
    <citation type="submission" date="2018-06" db="EMBL/GenBank/DDBJ databases">
        <authorList>
            <person name="Zhirakovskaya E."/>
        </authorList>
    </citation>
    <scope>NUCLEOTIDE SEQUENCE</scope>
</reference>
<feature type="domain" description="O-antigen ligase-related" evidence="6">
    <location>
        <begin position="213"/>
        <end position="372"/>
    </location>
</feature>
<evidence type="ECO:0000259" key="6">
    <source>
        <dbReference type="Pfam" id="PF04932"/>
    </source>
</evidence>
<feature type="transmembrane region" description="Helical" evidence="5">
    <location>
        <begin position="64"/>
        <end position="80"/>
    </location>
</feature>
<feature type="transmembrane region" description="Helical" evidence="5">
    <location>
        <begin position="38"/>
        <end position="58"/>
    </location>
</feature>
<evidence type="ECO:0000256" key="1">
    <source>
        <dbReference type="ARBA" id="ARBA00004141"/>
    </source>
</evidence>
<protein>
    <recommendedName>
        <fullName evidence="6">O-antigen ligase-related domain-containing protein</fullName>
    </recommendedName>
</protein>
<dbReference type="Pfam" id="PF04932">
    <property type="entry name" value="Wzy_C"/>
    <property type="match status" value="1"/>
</dbReference>
<proteinExistence type="predicted"/>
<feature type="transmembrane region" description="Helical" evidence="5">
    <location>
        <begin position="360"/>
        <end position="383"/>
    </location>
</feature>
<feature type="transmembrane region" description="Helical" evidence="5">
    <location>
        <begin position="229"/>
        <end position="245"/>
    </location>
</feature>
<feature type="transmembrane region" description="Helical" evidence="5">
    <location>
        <begin position="92"/>
        <end position="112"/>
    </location>
</feature>
<evidence type="ECO:0000313" key="7">
    <source>
        <dbReference type="EMBL" id="VAW70387.1"/>
    </source>
</evidence>
<evidence type="ECO:0000256" key="2">
    <source>
        <dbReference type="ARBA" id="ARBA00022692"/>
    </source>
</evidence>
<feature type="transmembrane region" description="Helical" evidence="5">
    <location>
        <begin position="420"/>
        <end position="439"/>
    </location>
</feature>